<dbReference type="GeneID" id="85496184"/>
<feature type="compositionally biased region" description="Polar residues" evidence="1">
    <location>
        <begin position="114"/>
        <end position="123"/>
    </location>
</feature>
<name>A0AA48L5E6_9TREE</name>
<evidence type="ECO:0000256" key="1">
    <source>
        <dbReference type="SAM" id="MobiDB-lite"/>
    </source>
</evidence>
<evidence type="ECO:0000313" key="3">
    <source>
        <dbReference type="Proteomes" id="UP001233271"/>
    </source>
</evidence>
<accession>A0AA48L5E6</accession>
<feature type="region of interest" description="Disordered" evidence="1">
    <location>
        <begin position="63"/>
        <end position="145"/>
    </location>
</feature>
<feature type="compositionally biased region" description="Basic and acidic residues" evidence="1">
    <location>
        <begin position="9"/>
        <end position="23"/>
    </location>
</feature>
<sequence length="491" mass="52982">MLGKFVKGKFGERRSPPPDREDGVGEATAGVEMATTATRILRLRRFLSIDSFVSAVSTVSTVSTASSAQSTPSSPSSSLPTCIPGEELPSSGGADSSDDWSCRDPITPADLESSAPSGPTSISGRPAAAIGLPVGGSEGETSGAEKKREEYTYALSPLCPALLCAATSILPSYIDAGLDFFTATSTILAHPTSPPPIKAILVNVGGTIDRIIRHATVIIAIVCIGANWLLAFHPCCKAGFFIPPLAKATLQFYPRRHKLRTLPPVPVTNWNMLGVYTLHNWVEMTRFARHAAYGLSHLTVALGIRVLAGLVNHLERCWVAPSLPTPATLPPNTPPTITAILSSAVPTLPPPTSISSPTPHEILQSYDAHISKKANDLALNQYHLGVHDRVARRWRFVGKIPGGKAWIYWLDRGKTCEILGLSGRLDPNTPEAELAKEARMAPVLLDAWWEQQRAEAVKVLKREHEEWDAVVGVPVEEDEMPESWVAPVWEF</sequence>
<dbReference type="RefSeq" id="XP_060457579.1">
    <property type="nucleotide sequence ID" value="XM_060601047.1"/>
</dbReference>
<dbReference type="EMBL" id="AP028215">
    <property type="protein sequence ID" value="BEI92314.1"/>
    <property type="molecule type" value="Genomic_DNA"/>
</dbReference>
<dbReference type="AlphaFoldDB" id="A0AA48L5E6"/>
<gene>
    <name evidence="2" type="ORF">CcaverHIS019_0411340</name>
</gene>
<protein>
    <submittedName>
        <fullName evidence="2">Uncharacterized protein</fullName>
    </submittedName>
</protein>
<proteinExistence type="predicted"/>
<evidence type="ECO:0000313" key="2">
    <source>
        <dbReference type="EMBL" id="BEI92314.1"/>
    </source>
</evidence>
<organism evidence="2 3">
    <name type="scientific">Cutaneotrichosporon cavernicola</name>
    <dbReference type="NCBI Taxonomy" id="279322"/>
    <lineage>
        <taxon>Eukaryota</taxon>
        <taxon>Fungi</taxon>
        <taxon>Dikarya</taxon>
        <taxon>Basidiomycota</taxon>
        <taxon>Agaricomycotina</taxon>
        <taxon>Tremellomycetes</taxon>
        <taxon>Trichosporonales</taxon>
        <taxon>Trichosporonaceae</taxon>
        <taxon>Cutaneotrichosporon</taxon>
    </lineage>
</organism>
<feature type="region of interest" description="Disordered" evidence="1">
    <location>
        <begin position="1"/>
        <end position="30"/>
    </location>
</feature>
<reference evidence="2" key="1">
    <citation type="journal article" date="2023" name="BMC Genomics">
        <title>Chromosome-level genome assemblies of Cutaneotrichosporon spp. (Trichosporonales, Basidiomycota) reveal imbalanced evolution between nucleotide sequences and chromosome synteny.</title>
        <authorList>
            <person name="Kobayashi Y."/>
            <person name="Kayamori A."/>
            <person name="Aoki K."/>
            <person name="Shiwa Y."/>
            <person name="Matsutani M."/>
            <person name="Fujita N."/>
            <person name="Sugita T."/>
            <person name="Iwasaki W."/>
            <person name="Tanaka N."/>
            <person name="Takashima M."/>
        </authorList>
    </citation>
    <scope>NUCLEOTIDE SEQUENCE</scope>
    <source>
        <strain evidence="2">HIS019</strain>
    </source>
</reference>
<dbReference type="KEGG" id="ccac:CcaHIS019_0411340"/>
<dbReference type="Proteomes" id="UP001233271">
    <property type="component" value="Chromosome 4"/>
</dbReference>
<keyword evidence="3" id="KW-1185">Reference proteome</keyword>
<feature type="compositionally biased region" description="Low complexity" evidence="1">
    <location>
        <begin position="63"/>
        <end position="81"/>
    </location>
</feature>